<gene>
    <name evidence="1" type="ORF">SDC9_85570</name>
</gene>
<evidence type="ECO:0000313" key="1">
    <source>
        <dbReference type="EMBL" id="MPM38939.1"/>
    </source>
</evidence>
<organism evidence="1">
    <name type="scientific">bioreactor metagenome</name>
    <dbReference type="NCBI Taxonomy" id="1076179"/>
    <lineage>
        <taxon>unclassified sequences</taxon>
        <taxon>metagenomes</taxon>
        <taxon>ecological metagenomes</taxon>
    </lineage>
</organism>
<name>A0A644ZDW2_9ZZZZ</name>
<reference evidence="1" key="1">
    <citation type="submission" date="2019-08" db="EMBL/GenBank/DDBJ databases">
        <authorList>
            <person name="Kucharzyk K."/>
            <person name="Murdoch R.W."/>
            <person name="Higgins S."/>
            <person name="Loffler F."/>
        </authorList>
    </citation>
    <scope>NUCLEOTIDE SEQUENCE</scope>
</reference>
<comment type="caution">
    <text evidence="1">The sequence shown here is derived from an EMBL/GenBank/DDBJ whole genome shotgun (WGS) entry which is preliminary data.</text>
</comment>
<protein>
    <submittedName>
        <fullName evidence="1">Uncharacterized protein</fullName>
    </submittedName>
</protein>
<accession>A0A644ZDW2</accession>
<dbReference type="AlphaFoldDB" id="A0A644ZDW2"/>
<sequence>MDRLDDRLLFIGKIDADDSPIGAGHLVHQARRLAEVCVLTELADDGQVDRRKGIVVVQVIENGTAQHLYGC</sequence>
<proteinExistence type="predicted"/>
<dbReference type="EMBL" id="VSSQ01008466">
    <property type="protein sequence ID" value="MPM38939.1"/>
    <property type="molecule type" value="Genomic_DNA"/>
</dbReference>